<proteinExistence type="predicted"/>
<keyword evidence="2" id="KW-1185">Reference proteome</keyword>
<name>A0A8J2NT24_9HEXA</name>
<dbReference type="Proteomes" id="UP000708208">
    <property type="component" value="Unassembled WGS sequence"/>
</dbReference>
<dbReference type="EMBL" id="CAJVCH010067248">
    <property type="protein sequence ID" value="CAG7720093.1"/>
    <property type="molecule type" value="Genomic_DNA"/>
</dbReference>
<evidence type="ECO:0000313" key="2">
    <source>
        <dbReference type="Proteomes" id="UP000708208"/>
    </source>
</evidence>
<evidence type="ECO:0000313" key="1">
    <source>
        <dbReference type="EMBL" id="CAG7720093.1"/>
    </source>
</evidence>
<comment type="caution">
    <text evidence="1">The sequence shown here is derived from an EMBL/GenBank/DDBJ whole genome shotgun (WGS) entry which is preliminary data.</text>
</comment>
<accession>A0A8J2NT24</accession>
<reference evidence="1" key="1">
    <citation type="submission" date="2021-06" db="EMBL/GenBank/DDBJ databases">
        <authorList>
            <person name="Hodson N. C."/>
            <person name="Mongue J. A."/>
            <person name="Jaron S. K."/>
        </authorList>
    </citation>
    <scope>NUCLEOTIDE SEQUENCE</scope>
</reference>
<protein>
    <submittedName>
        <fullName evidence="1">Uncharacterized protein</fullName>
    </submittedName>
</protein>
<organism evidence="1 2">
    <name type="scientific">Allacma fusca</name>
    <dbReference type="NCBI Taxonomy" id="39272"/>
    <lineage>
        <taxon>Eukaryota</taxon>
        <taxon>Metazoa</taxon>
        <taxon>Ecdysozoa</taxon>
        <taxon>Arthropoda</taxon>
        <taxon>Hexapoda</taxon>
        <taxon>Collembola</taxon>
        <taxon>Symphypleona</taxon>
        <taxon>Sminthuridae</taxon>
        <taxon>Allacma</taxon>
    </lineage>
</organism>
<gene>
    <name evidence="1" type="ORF">AFUS01_LOCUS9381</name>
</gene>
<dbReference type="AlphaFoldDB" id="A0A8J2NT24"/>
<sequence length="80" mass="9358">MVKKVLSTVKRQNGRGRVFVKNKTEFEDFIFTHLTFGTGFQVFPRFSKILLRPFADIRNFTKEIKIPRSDALKGGNFSRF</sequence>